<dbReference type="InterPro" id="IPR013221">
    <property type="entry name" value="Mur_ligase_cen"/>
</dbReference>
<accession>S7UPG5</accession>
<dbReference type="InterPro" id="IPR036565">
    <property type="entry name" value="Mur-like_cat_sf"/>
</dbReference>
<comment type="caution">
    <text evidence="15">The sequence shown here is derived from an EMBL/GenBank/DDBJ whole genome shotgun (WGS) entry which is preliminary data.</text>
</comment>
<dbReference type="STRING" id="897.B2D07_13890"/>
<dbReference type="PATRIC" id="fig|1121405.3.peg.3950"/>
<evidence type="ECO:0000256" key="8">
    <source>
        <dbReference type="ARBA" id="ARBA00023306"/>
    </source>
</evidence>
<dbReference type="AlphaFoldDB" id="S7UPG5"/>
<dbReference type="InterPro" id="IPR005863">
    <property type="entry name" value="UDP-N-AcMur_synth"/>
</dbReference>
<dbReference type="EC" id="6.3.2.10" evidence="10 11"/>
<evidence type="ECO:0000313" key="15">
    <source>
        <dbReference type="EMBL" id="EPR34198.1"/>
    </source>
</evidence>
<dbReference type="GO" id="GO:0008360">
    <property type="term" value="P:regulation of cell shape"/>
    <property type="evidence" value="ECO:0007669"/>
    <property type="project" value="UniProtKB-KW"/>
</dbReference>
<dbReference type="Gene3D" id="3.40.1190.10">
    <property type="entry name" value="Mur-like, catalytic domain"/>
    <property type="match status" value="1"/>
</dbReference>
<comment type="similarity">
    <text evidence="10">Belongs to the MurCDEF family. MurF subfamily.</text>
</comment>
<feature type="domain" description="Mur ligase central" evidence="14">
    <location>
        <begin position="119"/>
        <end position="304"/>
    </location>
</feature>
<dbReference type="Pfam" id="PF01225">
    <property type="entry name" value="Mur_ligase"/>
    <property type="match status" value="1"/>
</dbReference>
<dbReference type="GO" id="GO:0051301">
    <property type="term" value="P:cell division"/>
    <property type="evidence" value="ECO:0007669"/>
    <property type="project" value="UniProtKB-KW"/>
</dbReference>
<proteinExistence type="inferred from homology"/>
<dbReference type="RefSeq" id="WP_020878543.1">
    <property type="nucleotide sequence ID" value="NZ_ATHJ01000119.1"/>
</dbReference>
<evidence type="ECO:0000259" key="12">
    <source>
        <dbReference type="Pfam" id="PF01225"/>
    </source>
</evidence>
<comment type="function">
    <text evidence="10 11">Involved in cell wall formation. Catalyzes the final step in the synthesis of UDP-N-acetylmuramoyl-pentapeptide, the precursor of murein.</text>
</comment>
<evidence type="ECO:0000256" key="4">
    <source>
        <dbReference type="ARBA" id="ARBA00022741"/>
    </source>
</evidence>
<evidence type="ECO:0000256" key="10">
    <source>
        <dbReference type="HAMAP-Rule" id="MF_02019"/>
    </source>
</evidence>
<evidence type="ECO:0000259" key="13">
    <source>
        <dbReference type="Pfam" id="PF02875"/>
    </source>
</evidence>
<protein>
    <recommendedName>
        <fullName evidence="10 11">UDP-N-acetylmuramoyl-tripeptide--D-alanyl-D-alanine ligase</fullName>
        <ecNumber evidence="10 11">6.3.2.10</ecNumber>
    </recommendedName>
    <alternativeName>
        <fullName evidence="10">D-alanyl-D-alanine-adding enzyme</fullName>
    </alternativeName>
</protein>
<dbReference type="Gene3D" id="3.90.190.20">
    <property type="entry name" value="Mur ligase, C-terminal domain"/>
    <property type="match status" value="1"/>
</dbReference>
<dbReference type="GO" id="GO:0008766">
    <property type="term" value="F:UDP-N-acetylmuramoylalanyl-D-glutamyl-2,6-diaminopimelate-D-alanyl-D-alanine ligase activity"/>
    <property type="evidence" value="ECO:0007669"/>
    <property type="project" value="RHEA"/>
</dbReference>
<evidence type="ECO:0000259" key="14">
    <source>
        <dbReference type="Pfam" id="PF08245"/>
    </source>
</evidence>
<feature type="binding site" evidence="10">
    <location>
        <begin position="121"/>
        <end position="127"/>
    </location>
    <ligand>
        <name>ATP</name>
        <dbReference type="ChEBI" id="CHEBI:30616"/>
    </ligand>
</feature>
<keyword evidence="9 10" id="KW-0961">Cell wall biogenesis/degradation</keyword>
<dbReference type="InterPro" id="IPR035911">
    <property type="entry name" value="MurE/MurF_N"/>
</dbReference>
<dbReference type="GO" id="GO:0009252">
    <property type="term" value="P:peptidoglycan biosynthetic process"/>
    <property type="evidence" value="ECO:0007669"/>
    <property type="project" value="UniProtKB-UniRule"/>
</dbReference>
<dbReference type="SUPFAM" id="SSF63418">
    <property type="entry name" value="MurE/MurF N-terminal domain"/>
    <property type="match status" value="1"/>
</dbReference>
<dbReference type="InterPro" id="IPR036615">
    <property type="entry name" value="Mur_ligase_C_dom_sf"/>
</dbReference>
<dbReference type="UniPathway" id="UPA00219"/>
<keyword evidence="1 10" id="KW-0963">Cytoplasm</keyword>
<evidence type="ECO:0000256" key="2">
    <source>
        <dbReference type="ARBA" id="ARBA00022598"/>
    </source>
</evidence>
<name>S7UPG5_DESML</name>
<feature type="domain" description="Mur ligase C-terminal" evidence="13">
    <location>
        <begin position="327"/>
        <end position="453"/>
    </location>
</feature>
<dbReference type="SUPFAM" id="SSF53623">
    <property type="entry name" value="MurD-like peptide ligases, catalytic domain"/>
    <property type="match status" value="1"/>
</dbReference>
<evidence type="ECO:0000256" key="7">
    <source>
        <dbReference type="ARBA" id="ARBA00022984"/>
    </source>
</evidence>
<dbReference type="EMBL" id="ATHJ01000119">
    <property type="protein sequence ID" value="EPR34198.1"/>
    <property type="molecule type" value="Genomic_DNA"/>
</dbReference>
<organism evidence="15 16">
    <name type="scientific">Desulfococcus multivorans DSM 2059</name>
    <dbReference type="NCBI Taxonomy" id="1121405"/>
    <lineage>
        <taxon>Bacteria</taxon>
        <taxon>Pseudomonadati</taxon>
        <taxon>Thermodesulfobacteriota</taxon>
        <taxon>Desulfobacteria</taxon>
        <taxon>Desulfobacterales</taxon>
        <taxon>Desulfococcaceae</taxon>
        <taxon>Desulfococcus</taxon>
    </lineage>
</organism>
<dbReference type="PANTHER" id="PTHR43024:SF1">
    <property type="entry name" value="UDP-N-ACETYLMURAMOYL-TRIPEPTIDE--D-ALANYL-D-ALANINE LIGASE"/>
    <property type="match status" value="1"/>
</dbReference>
<reference evidence="15 16" key="1">
    <citation type="journal article" date="2013" name="Genome Announc.">
        <title>Draft genome sequences for three mercury-methylating, sulfate-reducing bacteria.</title>
        <authorList>
            <person name="Brown S.D."/>
            <person name="Hurt R.A.Jr."/>
            <person name="Gilmour C.C."/>
            <person name="Elias D.A."/>
        </authorList>
    </citation>
    <scope>NUCLEOTIDE SEQUENCE [LARGE SCALE GENOMIC DNA]</scope>
    <source>
        <strain evidence="15 16">DSM 2059</strain>
    </source>
</reference>
<evidence type="ECO:0000256" key="3">
    <source>
        <dbReference type="ARBA" id="ARBA00022618"/>
    </source>
</evidence>
<dbReference type="InterPro" id="IPR000713">
    <property type="entry name" value="Mur_ligase_N"/>
</dbReference>
<dbReference type="Pfam" id="PF08245">
    <property type="entry name" value="Mur_ligase_M"/>
    <property type="match status" value="1"/>
</dbReference>
<sequence length="470" mass="50308">MSPIGWTESQILTAVDGRRISGTGTCLFSGISIDSRTVRSGDLFVAVRGERHDGHRFCAEVAEMGILGIMIAERETENLPWRRWAEKGVFCVAVPDTTTALGALAAFNRIRAGIKVVAVTGSNGKTTTRSMTAAVIGRRYRTLATAGNFNNEIGLPLTLFNIEATHEWAVLELGMNHVGEIRRLAGICRPDIGIITNIGPAHLKDLGSVDGVAAAKGELLDEMKAGATAILNADDPFCRRLGKNRSFPVVHFGLTHGADITASGMKISPKGVTFTLRFPEREVPVHLGIPGRFMVMNALAAAAAGWVAGVSPEEIVRGLERFQPVAGRLGVIQTRKGVFLIDDTYNANPHSMRAAVDALAILRSGRRAIVVLGDMFELGAAAEALHRSVGEWVAESGVTRFYAIGNFASAYLDGALKKGMTAKDTFSGSKSQVVEDLKRSVGPGDWVLVKGSRGMAMETILNDIRTWADA</sequence>
<dbReference type="Proteomes" id="UP000014977">
    <property type="component" value="Unassembled WGS sequence"/>
</dbReference>
<gene>
    <name evidence="10" type="primary">murF</name>
    <name evidence="15" type="ORF">dsmv_3410</name>
</gene>
<keyword evidence="6 10" id="KW-0133">Cell shape</keyword>
<keyword evidence="5 10" id="KW-0067">ATP-binding</keyword>
<dbReference type="GO" id="GO:0047480">
    <property type="term" value="F:UDP-N-acetylmuramoyl-tripeptide-D-alanyl-D-alanine ligase activity"/>
    <property type="evidence" value="ECO:0007669"/>
    <property type="project" value="UniProtKB-UniRule"/>
</dbReference>
<dbReference type="PANTHER" id="PTHR43024">
    <property type="entry name" value="UDP-N-ACETYLMURAMOYL-TRIPEPTIDE--D-ALANYL-D-ALANINE LIGASE"/>
    <property type="match status" value="1"/>
</dbReference>
<dbReference type="Pfam" id="PF02875">
    <property type="entry name" value="Mur_ligase_C"/>
    <property type="match status" value="1"/>
</dbReference>
<comment type="catalytic activity">
    <reaction evidence="10 11">
        <text>D-alanyl-D-alanine + UDP-N-acetyl-alpha-D-muramoyl-L-alanyl-gamma-D-glutamyl-meso-2,6-diaminopimelate + ATP = UDP-N-acetyl-alpha-D-muramoyl-L-alanyl-gamma-D-glutamyl-meso-2,6-diaminopimeloyl-D-alanyl-D-alanine + ADP + phosphate + H(+)</text>
        <dbReference type="Rhea" id="RHEA:28374"/>
        <dbReference type="ChEBI" id="CHEBI:15378"/>
        <dbReference type="ChEBI" id="CHEBI:30616"/>
        <dbReference type="ChEBI" id="CHEBI:43474"/>
        <dbReference type="ChEBI" id="CHEBI:57822"/>
        <dbReference type="ChEBI" id="CHEBI:61386"/>
        <dbReference type="ChEBI" id="CHEBI:83905"/>
        <dbReference type="ChEBI" id="CHEBI:456216"/>
        <dbReference type="EC" id="6.3.2.10"/>
    </reaction>
</comment>
<keyword evidence="8 10" id="KW-0131">Cell cycle</keyword>
<comment type="subcellular location">
    <subcellularLocation>
        <location evidence="10 11">Cytoplasm</location>
    </subcellularLocation>
</comment>
<evidence type="ECO:0000313" key="16">
    <source>
        <dbReference type="Proteomes" id="UP000014977"/>
    </source>
</evidence>
<keyword evidence="16" id="KW-1185">Reference proteome</keyword>
<dbReference type="NCBIfam" id="TIGR01143">
    <property type="entry name" value="murF"/>
    <property type="match status" value="1"/>
</dbReference>
<dbReference type="HAMAP" id="MF_02019">
    <property type="entry name" value="MurF"/>
    <property type="match status" value="1"/>
</dbReference>
<keyword evidence="3 10" id="KW-0132">Cell division</keyword>
<dbReference type="Gene3D" id="3.40.1390.10">
    <property type="entry name" value="MurE/MurF, N-terminal domain"/>
    <property type="match status" value="1"/>
</dbReference>
<dbReference type="GO" id="GO:0071555">
    <property type="term" value="P:cell wall organization"/>
    <property type="evidence" value="ECO:0007669"/>
    <property type="project" value="UniProtKB-KW"/>
</dbReference>
<evidence type="ECO:0000256" key="6">
    <source>
        <dbReference type="ARBA" id="ARBA00022960"/>
    </source>
</evidence>
<evidence type="ECO:0000256" key="1">
    <source>
        <dbReference type="ARBA" id="ARBA00022490"/>
    </source>
</evidence>
<comment type="pathway">
    <text evidence="10 11">Cell wall biogenesis; peptidoglycan biosynthesis.</text>
</comment>
<evidence type="ECO:0000256" key="11">
    <source>
        <dbReference type="RuleBase" id="RU004136"/>
    </source>
</evidence>
<keyword evidence="4 10" id="KW-0547">Nucleotide-binding</keyword>
<keyword evidence="2 10" id="KW-0436">Ligase</keyword>
<evidence type="ECO:0000256" key="9">
    <source>
        <dbReference type="ARBA" id="ARBA00023316"/>
    </source>
</evidence>
<dbReference type="GO" id="GO:0005524">
    <property type="term" value="F:ATP binding"/>
    <property type="evidence" value="ECO:0007669"/>
    <property type="project" value="UniProtKB-UniRule"/>
</dbReference>
<dbReference type="eggNOG" id="COG0770">
    <property type="taxonomic scope" value="Bacteria"/>
</dbReference>
<dbReference type="SUPFAM" id="SSF53244">
    <property type="entry name" value="MurD-like peptide ligases, peptide-binding domain"/>
    <property type="match status" value="1"/>
</dbReference>
<evidence type="ECO:0000256" key="5">
    <source>
        <dbReference type="ARBA" id="ARBA00022840"/>
    </source>
</evidence>
<keyword evidence="7 10" id="KW-0573">Peptidoglycan synthesis</keyword>
<dbReference type="InterPro" id="IPR051046">
    <property type="entry name" value="MurCDEF_CellWall_CoF430Synth"/>
</dbReference>
<feature type="domain" description="Mur ligase N-terminal catalytic" evidence="12">
    <location>
        <begin position="29"/>
        <end position="105"/>
    </location>
</feature>
<dbReference type="InterPro" id="IPR004101">
    <property type="entry name" value="Mur_ligase_C"/>
</dbReference>
<dbReference type="GO" id="GO:0005737">
    <property type="term" value="C:cytoplasm"/>
    <property type="evidence" value="ECO:0007669"/>
    <property type="project" value="UniProtKB-SubCell"/>
</dbReference>